<comment type="caution">
    <text evidence="1">The sequence shown here is derived from an EMBL/GenBank/DDBJ whole genome shotgun (WGS) entry which is preliminary data.</text>
</comment>
<name>X1SI08_9ZZZZ</name>
<sequence length="42" mass="4828">MHFKKPNHADNSEITEDDIIIRYEKGKIIGLSMLNAGKRLTE</sequence>
<evidence type="ECO:0000313" key="1">
    <source>
        <dbReference type="EMBL" id="GAI92652.1"/>
    </source>
</evidence>
<dbReference type="AlphaFoldDB" id="X1SI08"/>
<reference evidence="1" key="1">
    <citation type="journal article" date="2014" name="Front. Microbiol.">
        <title>High frequency of phylogenetically diverse reductive dehalogenase-homologous genes in deep subseafloor sedimentary metagenomes.</title>
        <authorList>
            <person name="Kawai M."/>
            <person name="Futagami T."/>
            <person name="Toyoda A."/>
            <person name="Takaki Y."/>
            <person name="Nishi S."/>
            <person name="Hori S."/>
            <person name="Arai W."/>
            <person name="Tsubouchi T."/>
            <person name="Morono Y."/>
            <person name="Uchiyama I."/>
            <person name="Ito T."/>
            <person name="Fujiyama A."/>
            <person name="Inagaki F."/>
            <person name="Takami H."/>
        </authorList>
    </citation>
    <scope>NUCLEOTIDE SEQUENCE</scope>
    <source>
        <strain evidence="1">Expedition CK06-06</strain>
    </source>
</reference>
<protein>
    <recommendedName>
        <fullName evidence="2">DUF2283 domain-containing protein</fullName>
    </recommendedName>
</protein>
<proteinExistence type="predicted"/>
<dbReference type="InterPro" id="IPR019270">
    <property type="entry name" value="DUF2283"/>
</dbReference>
<evidence type="ECO:0008006" key="2">
    <source>
        <dbReference type="Google" id="ProtNLM"/>
    </source>
</evidence>
<dbReference type="Pfam" id="PF10049">
    <property type="entry name" value="DUF2283"/>
    <property type="match status" value="1"/>
</dbReference>
<gene>
    <name evidence="1" type="ORF">S12H4_36617</name>
</gene>
<dbReference type="EMBL" id="BARW01021845">
    <property type="protein sequence ID" value="GAI92652.1"/>
    <property type="molecule type" value="Genomic_DNA"/>
</dbReference>
<organism evidence="1">
    <name type="scientific">marine sediment metagenome</name>
    <dbReference type="NCBI Taxonomy" id="412755"/>
    <lineage>
        <taxon>unclassified sequences</taxon>
        <taxon>metagenomes</taxon>
        <taxon>ecological metagenomes</taxon>
    </lineage>
</organism>
<accession>X1SI08</accession>